<sequence>MDYIDRLNKAIMKEKIHEQYIQGKITTEEMEERIRAIGAKLKKKKSS</sequence>
<gene>
    <name evidence="1" type="ORF">AWH56_010265</name>
</gene>
<dbReference type="AlphaFoldDB" id="A0A7S7RDE0"/>
<reference evidence="1 2" key="1">
    <citation type="journal article" date="2017" name="Genome Announc.">
        <title>Draft Genome Sequences of Four Alkaliphilic Bacteria Belonging to the Anaerobacillus Genus.</title>
        <authorList>
            <person name="Bassil N.M."/>
            <person name="Lloyd J.R."/>
        </authorList>
    </citation>
    <scope>NUCLEOTIDE SEQUENCE [LARGE SCALE GENOMIC DNA]</scope>
    <source>
        <strain evidence="1 2">NB2006</strain>
    </source>
</reference>
<dbReference type="EMBL" id="CP063356">
    <property type="protein sequence ID" value="QOY37911.1"/>
    <property type="molecule type" value="Genomic_DNA"/>
</dbReference>
<dbReference type="RefSeq" id="WP_159432521.1">
    <property type="nucleotide sequence ID" value="NZ_CP063356.2"/>
</dbReference>
<proteinExistence type="predicted"/>
<accession>A0A7S7RDE0</accession>
<evidence type="ECO:0000313" key="1">
    <source>
        <dbReference type="EMBL" id="QOY37911.1"/>
    </source>
</evidence>
<organism evidence="1 2">
    <name type="scientific">Anaerobacillus isosaccharinicus</name>
    <dbReference type="NCBI Taxonomy" id="1532552"/>
    <lineage>
        <taxon>Bacteria</taxon>
        <taxon>Bacillati</taxon>
        <taxon>Bacillota</taxon>
        <taxon>Bacilli</taxon>
        <taxon>Bacillales</taxon>
        <taxon>Bacillaceae</taxon>
        <taxon>Anaerobacillus</taxon>
    </lineage>
</organism>
<keyword evidence="2" id="KW-1185">Reference proteome</keyword>
<evidence type="ECO:0000313" key="2">
    <source>
        <dbReference type="Proteomes" id="UP000180175"/>
    </source>
</evidence>
<reference evidence="1 2" key="2">
    <citation type="journal article" date="2019" name="Int. J. Syst. Evol. Microbiol.">
        <title>Anaerobacillus isosaccharinicus sp. nov., an alkaliphilic bacterium which degrades isosaccharinic acid.</title>
        <authorList>
            <person name="Bassil N.M."/>
            <person name="Lloyd J.R."/>
        </authorList>
    </citation>
    <scope>NUCLEOTIDE SEQUENCE [LARGE SCALE GENOMIC DNA]</scope>
    <source>
        <strain evidence="1 2">NB2006</strain>
    </source>
</reference>
<name>A0A7S7RDE0_9BACI</name>
<dbReference type="KEGG" id="aia:AWH56_010265"/>
<dbReference type="Proteomes" id="UP000180175">
    <property type="component" value="Chromosome"/>
</dbReference>
<protein>
    <submittedName>
        <fullName evidence="1">Uncharacterized protein</fullName>
    </submittedName>
</protein>